<dbReference type="EC" id="5.2.1.8" evidence="3"/>
<sequence>MQKIDIEQLPGGQSAPPVQVGRVVIDEDAIAREMQYHPAESAAEAQLLAARSLVVRELLSQRARELGLPSVVDDQGIENDAAMTELLERELEVPEPDEAACRRFFTAHPTRFSTPTQRHVRHILLAAAPDDARARDAQYQLGERLIAELREAPERFTELAQRHSACPSKDEGGELGWLVSGQTVAELDRALQHLTEGTHERPLASRYGWHLVCINACRKGRRLPYEAVADRVRHDLHEQATRRALRHYLLALEETYGVEGVALDDDAAGALMQ</sequence>
<evidence type="ECO:0000256" key="5">
    <source>
        <dbReference type="PROSITE-ProRule" id="PRU00278"/>
    </source>
</evidence>
<feature type="domain" description="PpiC" evidence="6">
    <location>
        <begin position="115"/>
        <end position="216"/>
    </location>
</feature>
<dbReference type="SUPFAM" id="SSF109998">
    <property type="entry name" value="Triger factor/SurA peptide-binding domain-like"/>
    <property type="match status" value="1"/>
</dbReference>
<dbReference type="Proteomes" id="UP000249700">
    <property type="component" value="Unassembled WGS sequence"/>
</dbReference>
<comment type="catalytic activity">
    <reaction evidence="1">
        <text>[protein]-peptidylproline (omega=180) = [protein]-peptidylproline (omega=0)</text>
        <dbReference type="Rhea" id="RHEA:16237"/>
        <dbReference type="Rhea" id="RHEA-COMP:10747"/>
        <dbReference type="Rhea" id="RHEA-COMP:10748"/>
        <dbReference type="ChEBI" id="CHEBI:83833"/>
        <dbReference type="ChEBI" id="CHEBI:83834"/>
        <dbReference type="EC" id="5.2.1.8"/>
    </reaction>
</comment>
<keyword evidence="4 5" id="KW-0697">Rotamase</keyword>
<dbReference type="Pfam" id="PF00639">
    <property type="entry name" value="Rotamase"/>
    <property type="match status" value="1"/>
</dbReference>
<comment type="similarity">
    <text evidence="2">Belongs to the PpiC/parvulin rotamase family.</text>
</comment>
<dbReference type="OrthoDB" id="9769613at2"/>
<dbReference type="PANTHER" id="PTHR47245:SF2">
    <property type="entry name" value="PEPTIDYL-PROLYL CIS-TRANS ISOMERASE HP_0175-RELATED"/>
    <property type="match status" value="1"/>
</dbReference>
<dbReference type="PANTHER" id="PTHR47245">
    <property type="entry name" value="PEPTIDYLPROLYL ISOMERASE"/>
    <property type="match status" value="1"/>
</dbReference>
<evidence type="ECO:0000256" key="1">
    <source>
        <dbReference type="ARBA" id="ARBA00000971"/>
    </source>
</evidence>
<evidence type="ECO:0000313" key="8">
    <source>
        <dbReference type="Proteomes" id="UP000249700"/>
    </source>
</evidence>
<dbReference type="InterPro" id="IPR050245">
    <property type="entry name" value="PrsA_foldase"/>
</dbReference>
<dbReference type="InterPro" id="IPR027304">
    <property type="entry name" value="Trigger_fact/SurA_dom_sf"/>
</dbReference>
<organism evidence="7 8">
    <name type="scientific">Onishia taeanensis</name>
    <dbReference type="NCBI Taxonomy" id="284577"/>
    <lineage>
        <taxon>Bacteria</taxon>
        <taxon>Pseudomonadati</taxon>
        <taxon>Pseudomonadota</taxon>
        <taxon>Gammaproteobacteria</taxon>
        <taxon>Oceanospirillales</taxon>
        <taxon>Halomonadaceae</taxon>
        <taxon>Onishia</taxon>
    </lineage>
</organism>
<evidence type="ECO:0000256" key="3">
    <source>
        <dbReference type="ARBA" id="ARBA00013194"/>
    </source>
</evidence>
<dbReference type="InterPro" id="IPR046357">
    <property type="entry name" value="PPIase_dom_sf"/>
</dbReference>
<dbReference type="PROSITE" id="PS50198">
    <property type="entry name" value="PPIC_PPIASE_2"/>
    <property type="match status" value="1"/>
</dbReference>
<reference evidence="7 8" key="1">
    <citation type="submission" date="2018-06" db="EMBL/GenBank/DDBJ databases">
        <title>Comparative analysis of microorganisms from saline springs in Andes Mountain Range, Colombia.</title>
        <authorList>
            <person name="Rubin E."/>
        </authorList>
    </citation>
    <scope>NUCLEOTIDE SEQUENCE [LARGE SCALE GENOMIC DNA]</scope>
    <source>
        <strain evidence="7 8">USBA-857</strain>
    </source>
</reference>
<dbReference type="AlphaFoldDB" id="A0A328XQL4"/>
<accession>A0A328XQL4</accession>
<evidence type="ECO:0000256" key="4">
    <source>
        <dbReference type="ARBA" id="ARBA00023110"/>
    </source>
</evidence>
<evidence type="ECO:0000259" key="6">
    <source>
        <dbReference type="PROSITE" id="PS50198"/>
    </source>
</evidence>
<dbReference type="Gene3D" id="3.10.50.40">
    <property type="match status" value="1"/>
</dbReference>
<dbReference type="RefSeq" id="WP_112054664.1">
    <property type="nucleotide sequence ID" value="NZ_QLSX01000004.1"/>
</dbReference>
<proteinExistence type="inferred from homology"/>
<evidence type="ECO:0000313" key="7">
    <source>
        <dbReference type="EMBL" id="RAR62189.1"/>
    </source>
</evidence>
<dbReference type="EMBL" id="QLSX01000004">
    <property type="protein sequence ID" value="RAR62189.1"/>
    <property type="molecule type" value="Genomic_DNA"/>
</dbReference>
<comment type="caution">
    <text evidence="7">The sequence shown here is derived from an EMBL/GenBank/DDBJ whole genome shotgun (WGS) entry which is preliminary data.</text>
</comment>
<dbReference type="SUPFAM" id="SSF54534">
    <property type="entry name" value="FKBP-like"/>
    <property type="match status" value="1"/>
</dbReference>
<protein>
    <recommendedName>
        <fullName evidence="3">peptidylprolyl isomerase</fullName>
        <ecNumber evidence="3">5.2.1.8</ecNumber>
    </recommendedName>
</protein>
<dbReference type="GO" id="GO:0003755">
    <property type="term" value="F:peptidyl-prolyl cis-trans isomerase activity"/>
    <property type="evidence" value="ECO:0007669"/>
    <property type="project" value="UniProtKB-KW"/>
</dbReference>
<gene>
    <name evidence="7" type="ORF">BCL93_104166</name>
</gene>
<evidence type="ECO:0000256" key="2">
    <source>
        <dbReference type="ARBA" id="ARBA00007656"/>
    </source>
</evidence>
<keyword evidence="5 7" id="KW-0413">Isomerase</keyword>
<dbReference type="InterPro" id="IPR000297">
    <property type="entry name" value="PPIase_PpiC"/>
</dbReference>
<name>A0A328XQL4_9GAMM</name>